<name>A0A6B3RMJ1_9RHOB</name>
<dbReference type="PROSITE" id="PS51186">
    <property type="entry name" value="GNAT"/>
    <property type="match status" value="1"/>
</dbReference>
<dbReference type="CDD" id="cd04301">
    <property type="entry name" value="NAT_SF"/>
    <property type="match status" value="1"/>
</dbReference>
<dbReference type="Gene3D" id="3.40.630.30">
    <property type="match status" value="1"/>
</dbReference>
<evidence type="ECO:0000256" key="2">
    <source>
        <dbReference type="ARBA" id="ARBA00023315"/>
    </source>
</evidence>
<dbReference type="AlphaFoldDB" id="A0A6B3RMJ1"/>
<dbReference type="InterPro" id="IPR050680">
    <property type="entry name" value="YpeA/RimI_acetyltransf"/>
</dbReference>
<proteinExistence type="predicted"/>
<dbReference type="GO" id="GO:0016747">
    <property type="term" value="F:acyltransferase activity, transferring groups other than amino-acyl groups"/>
    <property type="evidence" value="ECO:0007669"/>
    <property type="project" value="InterPro"/>
</dbReference>
<gene>
    <name evidence="4" type="ORF">G3572_07620</name>
</gene>
<dbReference type="InterPro" id="IPR000182">
    <property type="entry name" value="GNAT_dom"/>
</dbReference>
<keyword evidence="5" id="KW-1185">Reference proteome</keyword>
<comment type="caution">
    <text evidence="4">The sequence shown here is derived from an EMBL/GenBank/DDBJ whole genome shotgun (WGS) entry which is preliminary data.</text>
</comment>
<evidence type="ECO:0000313" key="5">
    <source>
        <dbReference type="Proteomes" id="UP000481421"/>
    </source>
</evidence>
<accession>A0A6B3RMJ1</accession>
<dbReference type="Proteomes" id="UP000481421">
    <property type="component" value="Unassembled WGS sequence"/>
</dbReference>
<organism evidence="4 5">
    <name type="scientific">Pseudotabrizicola algicola</name>
    <dbReference type="NCBI Taxonomy" id="2709381"/>
    <lineage>
        <taxon>Bacteria</taxon>
        <taxon>Pseudomonadati</taxon>
        <taxon>Pseudomonadota</taxon>
        <taxon>Alphaproteobacteria</taxon>
        <taxon>Rhodobacterales</taxon>
        <taxon>Paracoccaceae</taxon>
        <taxon>Pseudotabrizicola</taxon>
    </lineage>
</organism>
<keyword evidence="1 4" id="KW-0808">Transferase</keyword>
<dbReference type="EMBL" id="JAAIKE010000002">
    <property type="protein sequence ID" value="NEX46068.1"/>
    <property type="molecule type" value="Genomic_DNA"/>
</dbReference>
<keyword evidence="2" id="KW-0012">Acyltransferase</keyword>
<feature type="domain" description="N-acetyltransferase" evidence="3">
    <location>
        <begin position="12"/>
        <end position="163"/>
    </location>
</feature>
<evidence type="ECO:0000256" key="1">
    <source>
        <dbReference type="ARBA" id="ARBA00022679"/>
    </source>
</evidence>
<dbReference type="PANTHER" id="PTHR43420">
    <property type="entry name" value="ACETYLTRANSFERASE"/>
    <property type="match status" value="1"/>
</dbReference>
<evidence type="ECO:0000259" key="3">
    <source>
        <dbReference type="PROSITE" id="PS51186"/>
    </source>
</evidence>
<evidence type="ECO:0000313" key="4">
    <source>
        <dbReference type="EMBL" id="NEX46068.1"/>
    </source>
</evidence>
<dbReference type="InterPro" id="IPR016181">
    <property type="entry name" value="Acyl_CoA_acyltransferase"/>
</dbReference>
<sequence>MGPAPRAHAFLLRVLRADHCICALSDEGRLLGIAGFKSPQGSFAGGASEDLRRVYGYWGAAWRGALLRLLQSDIDNDRFLIDGLCVARDQRGQGIGSALVSALMDEARRRGYGAIRLEVIDTNIRARALYERLGFAPWRSETLGLLRHVFGFSRAVTMVRALP</sequence>
<dbReference type="SUPFAM" id="SSF55729">
    <property type="entry name" value="Acyl-CoA N-acyltransferases (Nat)"/>
    <property type="match status" value="1"/>
</dbReference>
<reference evidence="4 5" key="1">
    <citation type="submission" date="2020-02" db="EMBL/GenBank/DDBJ databases">
        <title>Rhodobacter algicola sp. nov., isolated from microalga culture.</title>
        <authorList>
            <person name="Park C.-Y."/>
        </authorList>
    </citation>
    <scope>NUCLEOTIDE SEQUENCE [LARGE SCALE GENOMIC DNA]</scope>
    <source>
        <strain evidence="4 5">ETT8</strain>
    </source>
</reference>
<dbReference type="Pfam" id="PF00583">
    <property type="entry name" value="Acetyltransf_1"/>
    <property type="match status" value="1"/>
</dbReference>
<protein>
    <submittedName>
        <fullName evidence="4">GNAT family N-acetyltransferase</fullName>
    </submittedName>
</protein>